<feature type="region of interest" description="Disordered" evidence="1">
    <location>
        <begin position="18"/>
        <end position="55"/>
    </location>
</feature>
<sequence length="55" mass="5557">MRSSSGVAGGAAPVAARLVAPAGRGGGEGRVADGTPEARRPPRFRARHLDQTAFS</sequence>
<dbReference type="RefSeq" id="WP_371942161.1">
    <property type="nucleotide sequence ID" value="NZ_JAXCEH010000010.1"/>
</dbReference>
<protein>
    <submittedName>
        <fullName evidence="2">Uncharacterized protein</fullName>
    </submittedName>
</protein>
<reference evidence="2 3" key="1">
    <citation type="submission" date="2023-11" db="EMBL/GenBank/DDBJ databases">
        <title>Actinomadura monticuli sp. nov., isolated from volcanic ash.</title>
        <authorList>
            <person name="Lee S.D."/>
            <person name="Yang H."/>
            <person name="Kim I.S."/>
        </authorList>
    </citation>
    <scope>NUCLEOTIDE SEQUENCE [LARGE SCALE GENOMIC DNA]</scope>
    <source>
        <strain evidence="2 3">DSM 45346</strain>
    </source>
</reference>
<gene>
    <name evidence="2" type="ORF">SM436_17255</name>
</gene>
<comment type="caution">
    <text evidence="2">The sequence shown here is derived from an EMBL/GenBank/DDBJ whole genome shotgun (WGS) entry which is preliminary data.</text>
</comment>
<name>A0ABV4QXT6_9ACTN</name>
<evidence type="ECO:0000313" key="2">
    <source>
        <dbReference type="EMBL" id="MFA1555440.1"/>
    </source>
</evidence>
<organism evidence="2 3">
    <name type="scientific">Actinomadura chokoriensis</name>
    <dbReference type="NCBI Taxonomy" id="454156"/>
    <lineage>
        <taxon>Bacteria</taxon>
        <taxon>Bacillati</taxon>
        <taxon>Actinomycetota</taxon>
        <taxon>Actinomycetes</taxon>
        <taxon>Streptosporangiales</taxon>
        <taxon>Thermomonosporaceae</taxon>
        <taxon>Actinomadura</taxon>
    </lineage>
</organism>
<evidence type="ECO:0000313" key="3">
    <source>
        <dbReference type="Proteomes" id="UP001569904"/>
    </source>
</evidence>
<accession>A0ABV4QXT6</accession>
<dbReference type="Proteomes" id="UP001569904">
    <property type="component" value="Unassembled WGS sequence"/>
</dbReference>
<dbReference type="EMBL" id="JAXCEH010000010">
    <property type="protein sequence ID" value="MFA1555440.1"/>
    <property type="molecule type" value="Genomic_DNA"/>
</dbReference>
<evidence type="ECO:0000256" key="1">
    <source>
        <dbReference type="SAM" id="MobiDB-lite"/>
    </source>
</evidence>
<proteinExistence type="predicted"/>
<keyword evidence="3" id="KW-1185">Reference proteome</keyword>